<name>A0A0K6I207_9BURK</name>
<gene>
    <name evidence="2" type="ORF">Ga0061069_105225</name>
</gene>
<feature type="domain" description="Rhodanese" evidence="1">
    <location>
        <begin position="20"/>
        <end position="112"/>
    </location>
</feature>
<dbReference type="SMART" id="SM00450">
    <property type="entry name" value="RHOD"/>
    <property type="match status" value="1"/>
</dbReference>
<dbReference type="EMBL" id="CYHF01000005">
    <property type="protein sequence ID" value="CUA97342.1"/>
    <property type="molecule type" value="Genomic_DNA"/>
</dbReference>
<dbReference type="Gene3D" id="3.40.250.10">
    <property type="entry name" value="Rhodanese-like domain"/>
    <property type="match status" value="1"/>
</dbReference>
<keyword evidence="3" id="KW-1185">Reference proteome</keyword>
<reference evidence="3" key="1">
    <citation type="submission" date="2015-08" db="EMBL/GenBank/DDBJ databases">
        <authorList>
            <person name="Varghese N."/>
        </authorList>
    </citation>
    <scope>NUCLEOTIDE SEQUENCE [LARGE SCALE GENOMIC DNA]</scope>
    <source>
        <strain evidence="3">DSM 18181</strain>
    </source>
</reference>
<dbReference type="STRING" id="339866.GCA_001418255_01731"/>
<keyword evidence="2" id="KW-0808">Transferase</keyword>
<sequence length="114" mass="12936">MIKQLSVRELADKVEAATGPITEWQFLDVREPWEFQMAAIKHPNCPVVHIPMSVVPLRQNELDPAKPLVVICRSGNRSMMIARFLEQNGFGELYNLNGGMTAWSREIDPSVPLY</sequence>
<dbReference type="RefSeq" id="WP_055450609.1">
    <property type="nucleotide sequence ID" value="NZ_CYHF01000005.1"/>
</dbReference>
<dbReference type="Pfam" id="PF00581">
    <property type="entry name" value="Rhodanese"/>
    <property type="match status" value="1"/>
</dbReference>
<dbReference type="AlphaFoldDB" id="A0A0K6I207"/>
<dbReference type="GO" id="GO:0016740">
    <property type="term" value="F:transferase activity"/>
    <property type="evidence" value="ECO:0007669"/>
    <property type="project" value="UniProtKB-KW"/>
</dbReference>
<dbReference type="InterPro" id="IPR001763">
    <property type="entry name" value="Rhodanese-like_dom"/>
</dbReference>
<proteinExistence type="predicted"/>
<dbReference type="PROSITE" id="PS50206">
    <property type="entry name" value="RHODANESE_3"/>
    <property type="match status" value="1"/>
</dbReference>
<protein>
    <submittedName>
        <fullName evidence="2">Rhodanese-related sulfurtransferase</fullName>
    </submittedName>
</protein>
<evidence type="ECO:0000259" key="1">
    <source>
        <dbReference type="PROSITE" id="PS50206"/>
    </source>
</evidence>
<dbReference type="SUPFAM" id="SSF52821">
    <property type="entry name" value="Rhodanese/Cell cycle control phosphatase"/>
    <property type="match status" value="1"/>
</dbReference>
<organism evidence="2 3">
    <name type="scientific">Thiomonas bhubaneswarensis</name>
    <dbReference type="NCBI Taxonomy" id="339866"/>
    <lineage>
        <taxon>Bacteria</taxon>
        <taxon>Pseudomonadati</taxon>
        <taxon>Pseudomonadota</taxon>
        <taxon>Betaproteobacteria</taxon>
        <taxon>Burkholderiales</taxon>
        <taxon>Thiomonas</taxon>
    </lineage>
</organism>
<dbReference type="PANTHER" id="PTHR43031">
    <property type="entry name" value="FAD-DEPENDENT OXIDOREDUCTASE"/>
    <property type="match status" value="1"/>
</dbReference>
<accession>A0A0K6I207</accession>
<evidence type="ECO:0000313" key="3">
    <source>
        <dbReference type="Proteomes" id="UP000183649"/>
    </source>
</evidence>
<evidence type="ECO:0000313" key="2">
    <source>
        <dbReference type="EMBL" id="CUA97342.1"/>
    </source>
</evidence>
<dbReference type="PANTHER" id="PTHR43031:SF17">
    <property type="entry name" value="SULFURTRANSFERASE YTWF-RELATED"/>
    <property type="match status" value="1"/>
</dbReference>
<dbReference type="InterPro" id="IPR036873">
    <property type="entry name" value="Rhodanese-like_dom_sf"/>
</dbReference>
<dbReference type="Proteomes" id="UP000183649">
    <property type="component" value="Unassembled WGS sequence"/>
</dbReference>
<dbReference type="InterPro" id="IPR050229">
    <property type="entry name" value="GlpE_sulfurtransferase"/>
</dbReference>
<dbReference type="OrthoDB" id="9811849at2"/>